<accession>A0A482VD94</accession>
<sequence>CQRQLCKTPLPNKSKAADTNFIQIKKLKPSTNCTIRIKENQSQLTDMIHASTLKPKNIESTELPKSVKADYPISIEMEACEKFNEALTYHFTYRCVSEWCKNETTNDTIEKDNEKQIHKASIQLLPFTTYEPVVIATRGNTSRNETYPLLTTSPGTSQAPDNLKLKSCSQSNCTLIWDHPLFMNGPIKKFCIQMEEEARWIVSNKTAVNNYFQLQIGESLGEAISLKNQTHVMYLIKSHGNESTIYLVHQIYESNILISALNVLLAVLLLLTLLLMFYLGYAFVVLKNAFTPKINAAVLGFELELLLTEPIDNESVNSTSIKTDDFENYLMASFEHDKENELINQYQVPQIKFHKLQKISASPHASGLQTQNIGKNRFKNIIAYESTRVILKNHDGSSDYINANYIDNTALILQGYNNPKAFIATQAPLPSTIGDFWWMIWQENVTTIVMLTELVENDQVKSAQYWPGLLSHVRFGRILIKNISMQIFSDYTLRQLEITCGVTKRLIQHLQYTTWPDHGIALYLQNFTHFVKKILMISQHKSPIVVHCSAGCGRTGTLILCDIVLRMAANEKKVDFLKVLTSMRKQRPCLVNNVEQYIFAHHVVLECLFGEDFSIPIDDNFQSEVEKVLRKTTVKPLMQHVDKVMAQFKKRIPKVNLSITDEDKEKNRFSTILPVSVDGYRSPRKFVVTQQPLPNTIEDFWRLVQELEVNTIVSLNEIDKNDPKCPKFWPRSDHDMNCMNDYITVKNLEKSATKRYTLRKLKIIDNRNHNDKIVNIINMKNWKRETMKPINTKDLIMIWKEMIKTSWKGDRIYSDGATASGLFVALAYLLEKINFEQSCDVLSAVRTVKQSRDQFIQDWAQFEFLYKAAVVYIEEFDNYDNFNN</sequence>
<dbReference type="SMART" id="SM00194">
    <property type="entry name" value="PTPc"/>
    <property type="match status" value="2"/>
</dbReference>
<keyword evidence="9" id="KW-0675">Receptor</keyword>
<comment type="caution">
    <text evidence="9">The sequence shown here is derived from an EMBL/GenBank/DDBJ whole genome shotgun (WGS) entry which is preliminary data.</text>
</comment>
<dbReference type="AlphaFoldDB" id="A0A482VD94"/>
<evidence type="ECO:0000256" key="6">
    <source>
        <dbReference type="SAM" id="Phobius"/>
    </source>
</evidence>
<dbReference type="SUPFAM" id="SSF49265">
    <property type="entry name" value="Fibronectin type III"/>
    <property type="match status" value="1"/>
</dbReference>
<feature type="domain" description="Tyrosine specific protein phosphatases" evidence="8">
    <location>
        <begin position="525"/>
        <end position="598"/>
    </location>
</feature>
<organism evidence="9 10">
    <name type="scientific">Asbolus verrucosus</name>
    <name type="common">Desert ironclad beetle</name>
    <dbReference type="NCBI Taxonomy" id="1661398"/>
    <lineage>
        <taxon>Eukaryota</taxon>
        <taxon>Metazoa</taxon>
        <taxon>Ecdysozoa</taxon>
        <taxon>Arthropoda</taxon>
        <taxon>Hexapoda</taxon>
        <taxon>Insecta</taxon>
        <taxon>Pterygota</taxon>
        <taxon>Neoptera</taxon>
        <taxon>Endopterygota</taxon>
        <taxon>Coleoptera</taxon>
        <taxon>Polyphaga</taxon>
        <taxon>Cucujiformia</taxon>
        <taxon>Tenebrionidae</taxon>
        <taxon>Pimeliinae</taxon>
        <taxon>Asbolus</taxon>
    </lineage>
</organism>
<dbReference type="InterPro" id="IPR003595">
    <property type="entry name" value="Tyr_Pase_cat"/>
</dbReference>
<protein>
    <recommendedName>
        <fullName evidence="2">protein-tyrosine-phosphatase</fullName>
        <ecNumber evidence="2">3.1.3.48</ecNumber>
    </recommendedName>
</protein>
<keyword evidence="3" id="KW-0378">Hydrolase</keyword>
<feature type="transmembrane region" description="Helical" evidence="6">
    <location>
        <begin position="263"/>
        <end position="286"/>
    </location>
</feature>
<dbReference type="InterPro" id="IPR029021">
    <property type="entry name" value="Prot-tyrosine_phosphatase-like"/>
</dbReference>
<dbReference type="FunFam" id="3.90.190.10:FF:000102">
    <property type="entry name" value="Receptor-type tyrosine-protein phosphatase"/>
    <property type="match status" value="2"/>
</dbReference>
<comment type="similarity">
    <text evidence="1">Belongs to the protein-tyrosine phosphatase family.</text>
</comment>
<dbReference type="Proteomes" id="UP000292052">
    <property type="component" value="Unassembled WGS sequence"/>
</dbReference>
<feature type="domain" description="Tyrosine-protein phosphatase" evidence="7">
    <location>
        <begin position="349"/>
        <end position="607"/>
    </location>
</feature>
<dbReference type="GO" id="GO:0008045">
    <property type="term" value="P:motor neuron axon guidance"/>
    <property type="evidence" value="ECO:0007669"/>
    <property type="project" value="TreeGrafter"/>
</dbReference>
<dbReference type="EMBL" id="QDEB01111613">
    <property type="protein sequence ID" value="RZB45743.1"/>
    <property type="molecule type" value="Genomic_DNA"/>
</dbReference>
<proteinExistence type="inferred from homology"/>
<keyword evidence="6" id="KW-0472">Membrane</keyword>
<keyword evidence="6" id="KW-0812">Transmembrane</keyword>
<feature type="non-terminal residue" evidence="9">
    <location>
        <position position="1"/>
    </location>
</feature>
<dbReference type="PROSITE" id="PS00383">
    <property type="entry name" value="TYR_PHOSPHATASE_1"/>
    <property type="match status" value="1"/>
</dbReference>
<name>A0A482VD94_ASBVE</name>
<dbReference type="EC" id="3.1.3.48" evidence="2"/>
<reference evidence="9 10" key="1">
    <citation type="submission" date="2017-03" db="EMBL/GenBank/DDBJ databases">
        <title>Genome of the blue death feigning beetle - Asbolus verrucosus.</title>
        <authorList>
            <person name="Rider S.D."/>
        </authorList>
    </citation>
    <scope>NUCLEOTIDE SEQUENCE [LARGE SCALE GENOMIC DNA]</scope>
    <source>
        <strain evidence="9">Butters</strain>
        <tissue evidence="9">Head and leg muscle</tissue>
    </source>
</reference>
<evidence type="ECO:0000313" key="9">
    <source>
        <dbReference type="EMBL" id="RZB45743.1"/>
    </source>
</evidence>
<evidence type="ECO:0000313" key="10">
    <source>
        <dbReference type="Proteomes" id="UP000292052"/>
    </source>
</evidence>
<dbReference type="InterPro" id="IPR000387">
    <property type="entry name" value="Tyr_Pase_dom"/>
</dbReference>
<dbReference type="Gene3D" id="3.90.190.10">
    <property type="entry name" value="Protein tyrosine phosphatase superfamily"/>
    <property type="match status" value="2"/>
</dbReference>
<keyword evidence="4" id="KW-0904">Protein phosphatase</keyword>
<dbReference type="InterPro" id="IPR016130">
    <property type="entry name" value="Tyr_Pase_AS"/>
</dbReference>
<keyword evidence="6" id="KW-1133">Transmembrane helix</keyword>
<dbReference type="SMART" id="SM00404">
    <property type="entry name" value="PTPc_motif"/>
    <property type="match status" value="2"/>
</dbReference>
<dbReference type="Pfam" id="PF00102">
    <property type="entry name" value="Y_phosphatase"/>
    <property type="match status" value="2"/>
</dbReference>
<dbReference type="PRINTS" id="PR00700">
    <property type="entry name" value="PRTYPHPHTASE"/>
</dbReference>
<dbReference type="InterPro" id="IPR013783">
    <property type="entry name" value="Ig-like_fold"/>
</dbReference>
<evidence type="ECO:0000256" key="3">
    <source>
        <dbReference type="ARBA" id="ARBA00022801"/>
    </source>
</evidence>
<dbReference type="PANTHER" id="PTHR19134:SF562">
    <property type="entry name" value="PROTEIN-TYROSINE-PHOSPHATASE"/>
    <property type="match status" value="1"/>
</dbReference>
<evidence type="ECO:0000259" key="7">
    <source>
        <dbReference type="PROSITE" id="PS50055"/>
    </source>
</evidence>
<evidence type="ECO:0000256" key="2">
    <source>
        <dbReference type="ARBA" id="ARBA00013064"/>
    </source>
</evidence>
<dbReference type="SUPFAM" id="SSF52799">
    <property type="entry name" value="(Phosphotyrosine protein) phosphatases II"/>
    <property type="match status" value="2"/>
</dbReference>
<dbReference type="InterPro" id="IPR036116">
    <property type="entry name" value="FN3_sf"/>
</dbReference>
<evidence type="ECO:0000256" key="1">
    <source>
        <dbReference type="ARBA" id="ARBA00009580"/>
    </source>
</evidence>
<evidence type="ECO:0000256" key="5">
    <source>
        <dbReference type="ARBA" id="ARBA00051722"/>
    </source>
</evidence>
<dbReference type="InterPro" id="IPR000242">
    <property type="entry name" value="PTP_cat"/>
</dbReference>
<gene>
    <name evidence="9" type="ORF">BDFB_008666</name>
</gene>
<keyword evidence="10" id="KW-1185">Reference proteome</keyword>
<dbReference type="InterPro" id="IPR050348">
    <property type="entry name" value="Protein-Tyr_Phosphatase"/>
</dbReference>
<dbReference type="GO" id="GO:0004725">
    <property type="term" value="F:protein tyrosine phosphatase activity"/>
    <property type="evidence" value="ECO:0007669"/>
    <property type="project" value="UniProtKB-EC"/>
</dbReference>
<dbReference type="PROSITE" id="PS50055">
    <property type="entry name" value="TYR_PHOSPHATASE_PTP"/>
    <property type="match status" value="2"/>
</dbReference>
<comment type="catalytic activity">
    <reaction evidence="5">
        <text>O-phospho-L-tyrosyl-[protein] + H2O = L-tyrosyl-[protein] + phosphate</text>
        <dbReference type="Rhea" id="RHEA:10684"/>
        <dbReference type="Rhea" id="RHEA-COMP:10136"/>
        <dbReference type="Rhea" id="RHEA-COMP:20101"/>
        <dbReference type="ChEBI" id="CHEBI:15377"/>
        <dbReference type="ChEBI" id="CHEBI:43474"/>
        <dbReference type="ChEBI" id="CHEBI:46858"/>
        <dbReference type="ChEBI" id="CHEBI:61978"/>
        <dbReference type="EC" id="3.1.3.48"/>
    </reaction>
</comment>
<dbReference type="PANTHER" id="PTHR19134">
    <property type="entry name" value="RECEPTOR-TYPE TYROSINE-PROTEIN PHOSPHATASE"/>
    <property type="match status" value="1"/>
</dbReference>
<dbReference type="CDD" id="cd00047">
    <property type="entry name" value="PTPc"/>
    <property type="match status" value="2"/>
</dbReference>
<dbReference type="OrthoDB" id="6108687at2759"/>
<feature type="domain" description="Tyrosine-protein phosphatase" evidence="7">
    <location>
        <begin position="630"/>
        <end position="872"/>
    </location>
</feature>
<dbReference type="STRING" id="1661398.A0A482VD94"/>
<evidence type="ECO:0000259" key="8">
    <source>
        <dbReference type="PROSITE" id="PS50056"/>
    </source>
</evidence>
<dbReference type="Gene3D" id="2.60.40.10">
    <property type="entry name" value="Immunoglobulins"/>
    <property type="match status" value="1"/>
</dbReference>
<dbReference type="PROSITE" id="PS50056">
    <property type="entry name" value="TYR_PHOSPHATASE_2"/>
    <property type="match status" value="1"/>
</dbReference>
<evidence type="ECO:0000256" key="4">
    <source>
        <dbReference type="ARBA" id="ARBA00022912"/>
    </source>
</evidence>